<dbReference type="EMBL" id="FNFH01000003">
    <property type="protein sequence ID" value="SDK14739.1"/>
    <property type="molecule type" value="Genomic_DNA"/>
</dbReference>
<dbReference type="STRING" id="658219.SAMN05216212_1637"/>
<proteinExistence type="predicted"/>
<protein>
    <submittedName>
        <fullName evidence="2">Probable DNA repair protein</fullName>
    </submittedName>
</protein>
<dbReference type="InterPro" id="IPR027417">
    <property type="entry name" value="P-loop_NTPase"/>
</dbReference>
<organism evidence="2 3">
    <name type="scientific">Microbulbifer yueqingensis</name>
    <dbReference type="NCBI Taxonomy" id="658219"/>
    <lineage>
        <taxon>Bacteria</taxon>
        <taxon>Pseudomonadati</taxon>
        <taxon>Pseudomonadota</taxon>
        <taxon>Gammaproteobacteria</taxon>
        <taxon>Cellvibrionales</taxon>
        <taxon>Microbulbiferaceae</taxon>
        <taxon>Microbulbifer</taxon>
    </lineage>
</organism>
<evidence type="ECO:0000313" key="2">
    <source>
        <dbReference type="EMBL" id="SDK14739.1"/>
    </source>
</evidence>
<dbReference type="Proteomes" id="UP000199305">
    <property type="component" value="Unassembled WGS sequence"/>
</dbReference>
<dbReference type="InterPro" id="IPR011604">
    <property type="entry name" value="PDDEXK-like_dom_sf"/>
</dbReference>
<dbReference type="OrthoDB" id="9761147at2"/>
<accession>A0A1G8ZI25</accession>
<dbReference type="Gene3D" id="3.90.320.10">
    <property type="match status" value="1"/>
</dbReference>
<name>A0A1G8ZI25_9GAMM</name>
<dbReference type="AlphaFoldDB" id="A0A1G8ZI25"/>
<dbReference type="Pfam" id="PF12705">
    <property type="entry name" value="PDDEXK_1"/>
    <property type="match status" value="1"/>
</dbReference>
<gene>
    <name evidence="2" type="ORF">SAMN05216212_1637</name>
</gene>
<dbReference type="InterPro" id="IPR019925">
    <property type="entry name" value="DNA_repair_protein_predicted"/>
</dbReference>
<evidence type="ECO:0000259" key="1">
    <source>
        <dbReference type="Pfam" id="PF12705"/>
    </source>
</evidence>
<reference evidence="3" key="1">
    <citation type="submission" date="2016-10" db="EMBL/GenBank/DDBJ databases">
        <authorList>
            <person name="Varghese N."/>
            <person name="Submissions S."/>
        </authorList>
    </citation>
    <scope>NUCLEOTIDE SEQUENCE [LARGE SCALE GENOMIC DNA]</scope>
    <source>
        <strain evidence="3">CGMCC 1.10658</strain>
    </source>
</reference>
<dbReference type="NCBIfam" id="TIGR03623">
    <property type="entry name" value="probable DNA repair protein"/>
    <property type="match status" value="1"/>
</dbReference>
<sequence>MLQPAFPALEILAQLPEGGLLLTPNNRLRNRCRQVYAAARGEQRNWAPPPVESLGGWLERNWFQLQQRSWRPSWQPVLNAEQRQLLWQRALDRTLDRQLLNSAQLCRDADSALSQLIQWRLLDMHQLEGEALEEALAAPLQQFALDRSEFPLFDMIAAFMGELREQDAITPDMRDLLIAQAFAGGELVTLPCIAMAGFAQVSPLARHIIDTAATVVDRHPVSRRDSLVQVAACDNLEEELYSAACWAAGLLERDQHASLGIVVNNLGQCRSQVETIFTRVLEPQLLDPAQPRYTLPFNFSAGTPLAQTPVGSGALQLLELLRDQWDYSQLRNLLFSPYWGHAPAGVQTGEDVDDAGELALRSALFRQLQKRELSQVSGDTLRYCAEQLAERLELVQPVLPRQLEAVGDWARRWQKAPAEVWAERFARVLATLGWPGPRNPDSQEYQQLGLWERVLEELAALSGFTGTLTLNQALQHLRRIASRTPFQAETRDGPVQILGVLEAGALSFDHLRLVGFGQQQWPPAPAPNPLLPVQWQKHWQMPRASAERELELARELTADLLGASKDVTVSFAREADGVEQGLSALFSDAAATAGEARMASGAHAIGSFYLQVQQSARLDTVPDPSFPPLHPDECAPVRGGSGVLKAQALCPLNAQLRYRLGAAVFNAPTLGLNPAERGKLMHEALAEFWQRCGDSSRLHNLAGEELQDTITTSVTEAIRSARKYQSHLPEGFWQLEQQRLERLVGQWLDLEKTRPAFAVAATEFQQPTEIGGLRFELRLDRLDRLPDGTAMVIDYKSRQPSIKDWQQPRLREPQLPMYALARPEARAIAFGQVRFGECSWSGTGELEQPIKGIKAVGDLEKDGPFGNWAQLVEHWQESLEMLATEYRTGHATLQFDRIKSDNDENLWPLNRWPEREQS</sequence>
<feature type="domain" description="PD-(D/E)XK endonuclease-like" evidence="1">
    <location>
        <begin position="647"/>
        <end position="824"/>
    </location>
</feature>
<dbReference type="InterPro" id="IPR038726">
    <property type="entry name" value="PDDEXK_AddAB-type"/>
</dbReference>
<dbReference type="SUPFAM" id="SSF52540">
    <property type="entry name" value="P-loop containing nucleoside triphosphate hydrolases"/>
    <property type="match status" value="1"/>
</dbReference>
<dbReference type="RefSeq" id="WP_091511688.1">
    <property type="nucleotide sequence ID" value="NZ_FNFH01000003.1"/>
</dbReference>
<evidence type="ECO:0000313" key="3">
    <source>
        <dbReference type="Proteomes" id="UP000199305"/>
    </source>
</evidence>
<keyword evidence="3" id="KW-1185">Reference proteome</keyword>